<dbReference type="RefSeq" id="WP_188704569.1">
    <property type="nucleotide sequence ID" value="NZ_BMLX01000003.1"/>
</dbReference>
<dbReference type="Gene3D" id="1.10.10.690">
    <property type="entry name" value="YidB-like"/>
    <property type="match status" value="1"/>
</dbReference>
<accession>A0ABQ2PAT2</accession>
<gene>
    <name evidence="1" type="ORF">GCM10010970_23490</name>
</gene>
<name>A0ABQ2PAT2_9NEIS</name>
<dbReference type="InterPro" id="IPR045372">
    <property type="entry name" value="YidB"/>
</dbReference>
<evidence type="ECO:0008006" key="3">
    <source>
        <dbReference type="Google" id="ProtNLM"/>
    </source>
</evidence>
<evidence type="ECO:0000313" key="1">
    <source>
        <dbReference type="EMBL" id="GGP22088.1"/>
    </source>
</evidence>
<dbReference type="InterPro" id="IPR027405">
    <property type="entry name" value="YidB-like"/>
</dbReference>
<reference evidence="2" key="1">
    <citation type="journal article" date="2019" name="Int. J. Syst. Evol. Microbiol.">
        <title>The Global Catalogue of Microorganisms (GCM) 10K type strain sequencing project: providing services to taxonomists for standard genome sequencing and annotation.</title>
        <authorList>
            <consortium name="The Broad Institute Genomics Platform"/>
            <consortium name="The Broad Institute Genome Sequencing Center for Infectious Disease"/>
            <person name="Wu L."/>
            <person name="Ma J."/>
        </authorList>
    </citation>
    <scope>NUCLEOTIDE SEQUENCE [LARGE SCALE GENOMIC DNA]</scope>
    <source>
        <strain evidence="2">CGMCC 1.8859</strain>
    </source>
</reference>
<protein>
    <recommendedName>
        <fullName evidence="3">DUF937 domain-containing protein</fullName>
    </recommendedName>
</protein>
<comment type="caution">
    <text evidence="1">The sequence shown here is derived from an EMBL/GenBank/DDBJ whole genome shotgun (WGS) entry which is preliminary data.</text>
</comment>
<dbReference type="Pfam" id="PF20159">
    <property type="entry name" value="YidB"/>
    <property type="match status" value="1"/>
</dbReference>
<organism evidence="1 2">
    <name type="scientific">Silvimonas iriomotensis</name>
    <dbReference type="NCBI Taxonomy" id="449662"/>
    <lineage>
        <taxon>Bacteria</taxon>
        <taxon>Pseudomonadati</taxon>
        <taxon>Pseudomonadota</taxon>
        <taxon>Betaproteobacteria</taxon>
        <taxon>Neisseriales</taxon>
        <taxon>Chitinibacteraceae</taxon>
        <taxon>Silvimonas</taxon>
    </lineage>
</organism>
<proteinExistence type="predicted"/>
<keyword evidence="2" id="KW-1185">Reference proteome</keyword>
<dbReference type="Proteomes" id="UP000637267">
    <property type="component" value="Unassembled WGS sequence"/>
</dbReference>
<dbReference type="EMBL" id="BMLX01000003">
    <property type="protein sequence ID" value="GGP22088.1"/>
    <property type="molecule type" value="Genomic_DNA"/>
</dbReference>
<evidence type="ECO:0000313" key="2">
    <source>
        <dbReference type="Proteomes" id="UP000637267"/>
    </source>
</evidence>
<sequence length="131" mass="13347">MSLLDQLGSMLSGADSNNPSASVLSTLLEQSGGVSGLIEKFQQGGLGEVAQSWISNGQNLPISADQVQQVLGSDTVAAVAQKLGVDPQQAASHISELLPKAVDGITPNGELPTSDSLLASGMEMLKGKLFG</sequence>
<dbReference type="SUPFAM" id="SSF140804">
    <property type="entry name" value="YidB-like"/>
    <property type="match status" value="1"/>
</dbReference>